<reference evidence="2 3" key="1">
    <citation type="submission" date="2020-10" db="EMBL/GenBank/DDBJ databases">
        <title>Mucilaginibacter mali sp. nov., isolated from rhizosphere soil of apple orchard.</title>
        <authorList>
            <person name="Lee J.-S."/>
            <person name="Kim H.S."/>
            <person name="Kim J.-S."/>
        </authorList>
    </citation>
    <scope>NUCLEOTIDE SEQUENCE [LARGE SCALE GENOMIC DNA]</scope>
    <source>
        <strain evidence="2 3">KCTC 23157</strain>
    </source>
</reference>
<comment type="caution">
    <text evidence="2">The sequence shown here is derived from an EMBL/GenBank/DDBJ whole genome shotgun (WGS) entry which is preliminary data.</text>
</comment>
<gene>
    <name evidence="2" type="ORF">IRJ18_13765</name>
</gene>
<organism evidence="2 3">
    <name type="scientific">Mucilaginibacter boryungensis</name>
    <dbReference type="NCBI Taxonomy" id="768480"/>
    <lineage>
        <taxon>Bacteria</taxon>
        <taxon>Pseudomonadati</taxon>
        <taxon>Bacteroidota</taxon>
        <taxon>Sphingobacteriia</taxon>
        <taxon>Sphingobacteriales</taxon>
        <taxon>Sphingobacteriaceae</taxon>
        <taxon>Mucilaginibacter</taxon>
    </lineage>
</organism>
<evidence type="ECO:0000256" key="1">
    <source>
        <dbReference type="SAM" id="SignalP"/>
    </source>
</evidence>
<accession>A0ABR9XK46</accession>
<name>A0ABR9XK46_9SPHI</name>
<proteinExistence type="predicted"/>
<dbReference type="Proteomes" id="UP000632774">
    <property type="component" value="Unassembled WGS sequence"/>
</dbReference>
<evidence type="ECO:0000313" key="2">
    <source>
        <dbReference type="EMBL" id="MBE9667434.1"/>
    </source>
</evidence>
<dbReference type="Gene3D" id="2.60.40.2700">
    <property type="match status" value="1"/>
</dbReference>
<protein>
    <recommendedName>
        <fullName evidence="4">Ig-like domain-containing protein</fullName>
    </recommendedName>
</protein>
<keyword evidence="3" id="KW-1185">Reference proteome</keyword>
<evidence type="ECO:0000313" key="3">
    <source>
        <dbReference type="Proteomes" id="UP000632774"/>
    </source>
</evidence>
<dbReference type="EMBL" id="JADFFM010000002">
    <property type="protein sequence ID" value="MBE9667434.1"/>
    <property type="molecule type" value="Genomic_DNA"/>
</dbReference>
<feature type="signal peptide" evidence="1">
    <location>
        <begin position="1"/>
        <end position="24"/>
    </location>
</feature>
<keyword evidence="1" id="KW-0732">Signal</keyword>
<dbReference type="RefSeq" id="WP_194106898.1">
    <property type="nucleotide sequence ID" value="NZ_JADFFM010000002.1"/>
</dbReference>
<feature type="chain" id="PRO_5046308068" description="Ig-like domain-containing protein" evidence="1">
    <location>
        <begin position="25"/>
        <end position="232"/>
    </location>
</feature>
<sequence>MKLLLTKKLILLLCLMGLTVFAKAATSGPSDATSAPPVSASSVGQVVCYGAPISLKGPTDPGSSYKKYEWYKLDANGNKTLVKDGTATDNSYTEASDGAGYYIYQLVIINTNDCSSDISDPYKVYVLPQLNVNIVPTGNVTSVCEKGQSTTTLTASVTNPNPNLVYTYQWQRNGTDISGATTNTYLVTEANSGSVNFGVKVSYVLDNGCTQTASQTITVVPMPVKPVIVAGP</sequence>
<evidence type="ECO:0008006" key="4">
    <source>
        <dbReference type="Google" id="ProtNLM"/>
    </source>
</evidence>